<reference evidence="1" key="2">
    <citation type="submission" date="2021-04" db="EMBL/GenBank/DDBJ databases">
        <authorList>
            <person name="Gilroy R."/>
        </authorList>
    </citation>
    <scope>NUCLEOTIDE SEQUENCE</scope>
    <source>
        <strain evidence="1">ChiHecec1B25-7008</strain>
    </source>
</reference>
<dbReference type="Proteomes" id="UP000823860">
    <property type="component" value="Unassembled WGS sequence"/>
</dbReference>
<keyword evidence="1" id="KW-0378">Hydrolase</keyword>
<reference evidence="1" key="1">
    <citation type="journal article" date="2021" name="PeerJ">
        <title>Extensive microbial diversity within the chicken gut microbiome revealed by metagenomics and culture.</title>
        <authorList>
            <person name="Gilroy R."/>
            <person name="Ravi A."/>
            <person name="Getino M."/>
            <person name="Pursley I."/>
            <person name="Horton D.L."/>
            <person name="Alikhan N.F."/>
            <person name="Baker D."/>
            <person name="Gharbi K."/>
            <person name="Hall N."/>
            <person name="Watson M."/>
            <person name="Adriaenssens E.M."/>
            <person name="Foster-Nyarko E."/>
            <person name="Jarju S."/>
            <person name="Secka A."/>
            <person name="Antonio M."/>
            <person name="Oren A."/>
            <person name="Chaudhuri R.R."/>
            <person name="La Ragione R."/>
            <person name="Hildebrand F."/>
            <person name="Pallen M.J."/>
        </authorList>
    </citation>
    <scope>NUCLEOTIDE SEQUENCE</scope>
    <source>
        <strain evidence="1">ChiHecec1B25-7008</strain>
    </source>
</reference>
<name>A0A9D2HUS9_9BACE</name>
<evidence type="ECO:0000313" key="2">
    <source>
        <dbReference type="Proteomes" id="UP000823860"/>
    </source>
</evidence>
<organism evidence="1 2">
    <name type="scientific">Candidatus Bacteroides intestinavium</name>
    <dbReference type="NCBI Taxonomy" id="2838469"/>
    <lineage>
        <taxon>Bacteria</taxon>
        <taxon>Pseudomonadati</taxon>
        <taxon>Bacteroidota</taxon>
        <taxon>Bacteroidia</taxon>
        <taxon>Bacteroidales</taxon>
        <taxon>Bacteroidaceae</taxon>
        <taxon>Bacteroides</taxon>
    </lineage>
</organism>
<keyword evidence="1" id="KW-0255">Endonuclease</keyword>
<dbReference type="AlphaFoldDB" id="A0A9D2HUS9"/>
<evidence type="ECO:0000313" key="1">
    <source>
        <dbReference type="EMBL" id="HJA84447.1"/>
    </source>
</evidence>
<dbReference type="GO" id="GO:0004519">
    <property type="term" value="F:endonuclease activity"/>
    <property type="evidence" value="ECO:0007669"/>
    <property type="project" value="UniProtKB-KW"/>
</dbReference>
<comment type="caution">
    <text evidence="1">The sequence shown here is derived from an EMBL/GenBank/DDBJ whole genome shotgun (WGS) entry which is preliminary data.</text>
</comment>
<gene>
    <name evidence="1" type="ORF">H9785_10845</name>
</gene>
<dbReference type="EMBL" id="DWZE01000133">
    <property type="protein sequence ID" value="HJA84447.1"/>
    <property type="molecule type" value="Genomic_DNA"/>
</dbReference>
<accession>A0A9D2HUS9</accession>
<proteinExistence type="predicted"/>
<keyword evidence="1" id="KW-0540">Nuclease</keyword>
<sequence>MDFRFQDISEDNMARISSELLSTLLKDHTTSRNDAVCNIFWATSDYEQLGEGYRYHDPILPELITGDNGQVIMPRILKHKDTQSARVRDMAEVFTPTWVCNAQNNLIDEAWFGRKDVFNTECTSEDGAHGWSTNPDKIIFPEGKTWKDYVCDTRLEITCGEAPYIVSRYDATTGMAIPIGERIGLIDRKLRVVGENTVTTGEWLAAAQEAYKSTYAYEWQGDSLLIARESMLASFIEYYRAKFGKEPLAKSVNYIAYIISWNVWQMDGLKGVVPGSCRDRVETSTNLFGETTRTVTVCEGCRTDNIFRHNGTYCLIKDWHAKDPQTGRKGKRVRFIDLLK</sequence>
<protein>
    <submittedName>
        <fullName evidence="1">Restriction endonuclease subunit M</fullName>
    </submittedName>
</protein>